<dbReference type="InterPro" id="IPR014710">
    <property type="entry name" value="RmlC-like_jellyroll"/>
</dbReference>
<gene>
    <name evidence="2" type="ORF">E5S67_04152</name>
</gene>
<organism evidence="2 3">
    <name type="scientific">Microcoleus asticus IPMA8</name>
    <dbReference type="NCBI Taxonomy" id="2563858"/>
    <lineage>
        <taxon>Bacteria</taxon>
        <taxon>Bacillati</taxon>
        <taxon>Cyanobacteriota</taxon>
        <taxon>Cyanophyceae</taxon>
        <taxon>Oscillatoriophycideae</taxon>
        <taxon>Oscillatoriales</taxon>
        <taxon>Microcoleaceae</taxon>
        <taxon>Microcoleus</taxon>
        <taxon>Microcoleus asticus</taxon>
    </lineage>
</organism>
<name>A0ABX2D161_9CYAN</name>
<evidence type="ECO:0000313" key="2">
    <source>
        <dbReference type="EMBL" id="NQE36387.1"/>
    </source>
</evidence>
<dbReference type="Gene3D" id="2.60.120.10">
    <property type="entry name" value="Jelly Rolls"/>
    <property type="match status" value="1"/>
</dbReference>
<reference evidence="2 3" key="1">
    <citation type="journal article" date="2020" name="Sci. Rep.">
        <title>A novel cyanobacterial geosmin producer, revising GeoA distribution and dispersion patterns in Bacteria.</title>
        <authorList>
            <person name="Churro C."/>
            <person name="Semedo-Aguiar A.P."/>
            <person name="Silva A.D."/>
            <person name="Pereira-Leal J.B."/>
            <person name="Leite R.B."/>
        </authorList>
    </citation>
    <scope>NUCLEOTIDE SEQUENCE [LARGE SCALE GENOMIC DNA]</scope>
    <source>
        <strain evidence="2 3">IPMA8</strain>
    </source>
</reference>
<dbReference type="Proteomes" id="UP000702425">
    <property type="component" value="Unassembled WGS sequence"/>
</dbReference>
<sequence>MEMMPDEEYKILAALQALDILDESERGAFAEKLKESAELTRELAAFEAAIAALAYTAPPVPVAPDLKNRLFQRIAELPPTPAESVNLKPIVSSPTENNTPSLIVRSHDVQWKSYGVPGVSFGKLYIDKKKREITCLMRLEPGVTFPMHRHAASEEVLVLEGDLIVEGEICHQGDYIRSVPGSTHSPLTEGGCLLLMKTSIDNEMLV</sequence>
<dbReference type="InterPro" id="IPR041916">
    <property type="entry name" value="Anti_sigma_zinc_sf"/>
</dbReference>
<dbReference type="InterPro" id="IPR011051">
    <property type="entry name" value="RmlC_Cupin_sf"/>
</dbReference>
<dbReference type="RefSeq" id="WP_172190299.1">
    <property type="nucleotide sequence ID" value="NZ_CAWPPK010000300.1"/>
</dbReference>
<dbReference type="SUPFAM" id="SSF51182">
    <property type="entry name" value="RmlC-like cupins"/>
    <property type="match status" value="1"/>
</dbReference>
<feature type="domain" description="ChrR-like cupin" evidence="1">
    <location>
        <begin position="102"/>
        <end position="198"/>
    </location>
</feature>
<dbReference type="InterPro" id="IPR025979">
    <property type="entry name" value="ChrR-like_cupin_dom"/>
</dbReference>
<evidence type="ECO:0000313" key="3">
    <source>
        <dbReference type="Proteomes" id="UP000702425"/>
    </source>
</evidence>
<protein>
    <recommendedName>
        <fullName evidence="1">ChrR-like cupin domain-containing protein</fullName>
    </recommendedName>
</protein>
<dbReference type="EMBL" id="SRRZ01000083">
    <property type="protein sequence ID" value="NQE36387.1"/>
    <property type="molecule type" value="Genomic_DNA"/>
</dbReference>
<dbReference type="Pfam" id="PF12973">
    <property type="entry name" value="Cupin_7"/>
    <property type="match status" value="1"/>
</dbReference>
<dbReference type="Gene3D" id="1.10.10.1320">
    <property type="entry name" value="Anti-sigma factor, zinc-finger domain"/>
    <property type="match status" value="1"/>
</dbReference>
<evidence type="ECO:0000259" key="1">
    <source>
        <dbReference type="Pfam" id="PF12973"/>
    </source>
</evidence>
<keyword evidence="3" id="KW-1185">Reference proteome</keyword>
<comment type="caution">
    <text evidence="2">The sequence shown here is derived from an EMBL/GenBank/DDBJ whole genome shotgun (WGS) entry which is preliminary data.</text>
</comment>
<accession>A0ABX2D161</accession>
<proteinExistence type="predicted"/>